<dbReference type="PANTHER" id="PTHR10514:SF27">
    <property type="entry name" value="ANGIOTENSIN-CONVERTING ENZYME"/>
    <property type="match status" value="1"/>
</dbReference>
<keyword evidence="12" id="KW-1185">Reference proteome</keyword>
<evidence type="ECO:0000313" key="11">
    <source>
        <dbReference type="EMBL" id="PWF45098.1"/>
    </source>
</evidence>
<dbReference type="EMBL" id="PXWF02000257">
    <property type="protein sequence ID" value="PWF45098.1"/>
    <property type="molecule type" value="Genomic_DNA"/>
</dbReference>
<feature type="disulfide bond" evidence="7">
    <location>
        <begin position="544"/>
        <end position="556"/>
    </location>
</feature>
<proteinExistence type="predicted"/>
<keyword evidence="6" id="KW-0479">Metal-binding</keyword>
<evidence type="ECO:0000256" key="2">
    <source>
        <dbReference type="ARBA" id="ARBA00023157"/>
    </source>
</evidence>
<gene>
    <name evidence="11" type="ORF">C7C56_018085</name>
</gene>
<dbReference type="RefSeq" id="WP_106758767.1">
    <property type="nucleotide sequence ID" value="NZ_PXWF02000257.1"/>
</dbReference>
<feature type="disulfide bond" evidence="7">
    <location>
        <begin position="156"/>
        <end position="167"/>
    </location>
</feature>
<keyword evidence="3" id="KW-0325">Glycoprotein</keyword>
<organism evidence="11 12">
    <name type="scientific">Massilia glaciei</name>
    <dbReference type="NCBI Taxonomy" id="1524097"/>
    <lineage>
        <taxon>Bacteria</taxon>
        <taxon>Pseudomonadati</taxon>
        <taxon>Pseudomonadota</taxon>
        <taxon>Betaproteobacteria</taxon>
        <taxon>Burkholderiales</taxon>
        <taxon>Oxalobacteraceae</taxon>
        <taxon>Telluria group</taxon>
        <taxon>Massilia</taxon>
    </lineage>
</organism>
<feature type="chain" id="PRO_5015396665" evidence="10">
    <location>
        <begin position="35"/>
        <end position="623"/>
    </location>
</feature>
<evidence type="ECO:0000256" key="3">
    <source>
        <dbReference type="ARBA" id="ARBA00023180"/>
    </source>
</evidence>
<feature type="binding site" evidence="9">
    <location>
        <position position="395"/>
    </location>
    <ligand>
        <name>Zn(2+)</name>
        <dbReference type="ChEBI" id="CHEBI:29105"/>
        <label>2</label>
        <note>catalytic</note>
    </ligand>
</feature>
<keyword evidence="1 10" id="KW-0732">Signal</keyword>
<dbReference type="Proteomes" id="UP000241421">
    <property type="component" value="Unassembled WGS sequence"/>
</dbReference>
<evidence type="ECO:0000256" key="9">
    <source>
        <dbReference type="PIRSR" id="PIRSR601548-8"/>
    </source>
</evidence>
<evidence type="ECO:0000313" key="12">
    <source>
        <dbReference type="Proteomes" id="UP000241421"/>
    </source>
</evidence>
<keyword evidence="2 7" id="KW-1015">Disulfide bond</keyword>
<feature type="active site" description="Proton acceptor 1" evidence="4">
    <location>
        <position position="392"/>
    </location>
</feature>
<dbReference type="InterPro" id="IPR001548">
    <property type="entry name" value="Peptidase_M2"/>
</dbReference>
<dbReference type="Gene3D" id="1.10.1370.30">
    <property type="match status" value="2"/>
</dbReference>
<feature type="signal peptide" evidence="10">
    <location>
        <begin position="1"/>
        <end position="34"/>
    </location>
</feature>
<evidence type="ECO:0000256" key="10">
    <source>
        <dbReference type="SAM" id="SignalP"/>
    </source>
</evidence>
<feature type="active site" description="Proton acceptor 2" evidence="8">
    <location>
        <position position="392"/>
    </location>
</feature>
<feature type="binding site" evidence="9">
    <location>
        <position position="419"/>
    </location>
    <ligand>
        <name>Zn(2+)</name>
        <dbReference type="ChEBI" id="CHEBI:29105"/>
        <label>2</label>
        <note>catalytic</note>
    </ligand>
</feature>
<feature type="binding site" evidence="6">
    <location>
        <position position="395"/>
    </location>
    <ligand>
        <name>Zn(2+)</name>
        <dbReference type="ChEBI" id="CHEBI:29105"/>
        <label>1</label>
        <note>catalytic</note>
    </ligand>
</feature>
<dbReference type="AlphaFoldDB" id="A0A2U2HHI2"/>
<dbReference type="Pfam" id="PF01401">
    <property type="entry name" value="Peptidase_M2"/>
    <property type="match status" value="1"/>
</dbReference>
<sequence>MSKQPPRRLRLRLRLILALATGLGLSGAAQTAAAAPAPKARAAAPTVAEAEQFVREAEALLEKRDFIAGRAEWVSQNFITDDTEMIAAQAGEQRLSAAGELALKARRFNKLKLPEASARKLKLLQLTLMLSDTGEREAYTRLAAGMSGAYGKGKYCPKLADGGTGPCLALGEMEKLLAQSRDPAKLKEIWQGWHGVSPAYKQKYVDYVALSNKGAREMGFADTGALWRSQYDMPPEAFGAEMERLWQQVKPLYDSLHTYTRHKLRQSYGPAVVPATGPVPAHLFGNMWSQTWNNLYPILKPAGAGAPYDLGAVLVANKTSAEEMTRYAERFYTSLGMEALPKTFWERSLLTKPKDRDVVCHASAWQMDGAQDVRIKMCITPTAEDFTVIHHELGHIYYDLAYRKQPHMFKNGANDGFHEAIGDTVALSVTPDYLKQVGLMDPAAAAENDIGQLLERALGKVAFLPFAYMVDKWRWDVYAGKTKPADYDKAWWALREQYQGVARPSPMREGGFDAGAKYHVAADVPYARYFLANMLQFQFHRALCREAGYTGPLNRCSIYGNKKAGEKLQALLTMGASKPWQEALKAMSGEERIDGGALLEYFAPLKTWLDAQNAMLDAQAAKS</sequence>
<dbReference type="PROSITE" id="PS52011">
    <property type="entry name" value="PEPTIDASE_M2"/>
    <property type="match status" value="1"/>
</dbReference>
<comment type="caution">
    <text evidence="11">The sequence shown here is derived from an EMBL/GenBank/DDBJ whole genome shotgun (WGS) entry which is preliminary data.</text>
</comment>
<dbReference type="OrthoDB" id="5241329at2"/>
<dbReference type="SUPFAM" id="SSF55486">
    <property type="entry name" value="Metalloproteases ('zincins'), catalytic domain"/>
    <property type="match status" value="1"/>
</dbReference>
<name>A0A2U2HHI2_9BURK</name>
<reference evidence="11 12" key="1">
    <citation type="submission" date="2018-04" db="EMBL/GenBank/DDBJ databases">
        <title>Massilia violaceinigra sp. nov., a novel purple-pigmented bacterium isolated from Tianshan glacier, Xinjiang, China.</title>
        <authorList>
            <person name="Wang H."/>
        </authorList>
    </citation>
    <scope>NUCLEOTIDE SEQUENCE [LARGE SCALE GENOMIC DNA]</scope>
    <source>
        <strain evidence="11 12">B448-2</strain>
    </source>
</reference>
<feature type="binding site" evidence="5">
    <location>
        <position position="231"/>
    </location>
    <ligand>
        <name>chloride</name>
        <dbReference type="ChEBI" id="CHEBI:17996"/>
        <label>1</label>
    </ligand>
</feature>
<dbReference type="GO" id="GO:0006508">
    <property type="term" value="P:proteolysis"/>
    <property type="evidence" value="ECO:0007669"/>
    <property type="project" value="InterPro"/>
</dbReference>
<evidence type="ECO:0000256" key="5">
    <source>
        <dbReference type="PIRSR" id="PIRSR601548-2"/>
    </source>
</evidence>
<dbReference type="GO" id="GO:0008237">
    <property type="term" value="F:metallopeptidase activity"/>
    <property type="evidence" value="ECO:0007669"/>
    <property type="project" value="InterPro"/>
</dbReference>
<accession>A0A2U2HHI2</accession>
<feature type="binding site" evidence="6">
    <location>
        <position position="419"/>
    </location>
    <ligand>
        <name>Zn(2+)</name>
        <dbReference type="ChEBI" id="CHEBI:29105"/>
        <label>1</label>
        <note>catalytic</note>
    </ligand>
</feature>
<feature type="binding site" evidence="9">
    <location>
        <position position="391"/>
    </location>
    <ligand>
        <name>Zn(2+)</name>
        <dbReference type="ChEBI" id="CHEBI:29105"/>
        <label>2</label>
        <note>catalytic</note>
    </ligand>
</feature>
<dbReference type="PANTHER" id="PTHR10514">
    <property type="entry name" value="ANGIOTENSIN-CONVERTING ENZYME"/>
    <property type="match status" value="1"/>
</dbReference>
<evidence type="ECO:0000256" key="1">
    <source>
        <dbReference type="ARBA" id="ARBA00022729"/>
    </source>
</evidence>
<keyword evidence="6" id="KW-0862">Zinc</keyword>
<evidence type="ECO:0000256" key="4">
    <source>
        <dbReference type="PIRSR" id="PIRSR601548-1"/>
    </source>
</evidence>
<feature type="active site" description="Proton donor 1" evidence="4">
    <location>
        <position position="519"/>
    </location>
</feature>
<dbReference type="CDD" id="cd06461">
    <property type="entry name" value="M2_ACE"/>
    <property type="match status" value="1"/>
</dbReference>
<feature type="binding site" evidence="6">
    <location>
        <position position="391"/>
    </location>
    <ligand>
        <name>Zn(2+)</name>
        <dbReference type="ChEBI" id="CHEBI:29105"/>
        <label>1</label>
        <note>catalytic</note>
    </ligand>
</feature>
<evidence type="ECO:0000256" key="7">
    <source>
        <dbReference type="PIRSR" id="PIRSR601548-4"/>
    </source>
</evidence>
<dbReference type="PRINTS" id="PR00791">
    <property type="entry name" value="PEPDIPTASEA"/>
</dbReference>
<evidence type="ECO:0000256" key="6">
    <source>
        <dbReference type="PIRSR" id="PIRSR601548-3"/>
    </source>
</evidence>
<dbReference type="GO" id="GO:0008241">
    <property type="term" value="F:peptidyl-dipeptidase activity"/>
    <property type="evidence" value="ECO:0007669"/>
    <property type="project" value="InterPro"/>
</dbReference>
<feature type="disulfide bond" evidence="7">
    <location>
        <begin position="360"/>
        <end position="378"/>
    </location>
</feature>
<evidence type="ECO:0000256" key="8">
    <source>
        <dbReference type="PIRSR" id="PIRSR601548-6"/>
    </source>
</evidence>
<feature type="binding site" evidence="5">
    <location>
        <position position="528"/>
    </location>
    <ligand>
        <name>chloride</name>
        <dbReference type="ChEBI" id="CHEBI:17996"/>
        <label>1</label>
    </ligand>
</feature>
<feature type="active site" description="Proton donor 2" evidence="8">
    <location>
        <position position="519"/>
    </location>
</feature>
<protein>
    <submittedName>
        <fullName evidence="11">Peptidase M2 family protein</fullName>
    </submittedName>
</protein>
<dbReference type="GO" id="GO:0016020">
    <property type="term" value="C:membrane"/>
    <property type="evidence" value="ECO:0007669"/>
    <property type="project" value="InterPro"/>
</dbReference>